<proteinExistence type="predicted"/>
<dbReference type="Gene3D" id="3.80.10.10">
    <property type="entry name" value="Ribonuclease Inhibitor"/>
    <property type="match status" value="1"/>
</dbReference>
<evidence type="ECO:0000313" key="1">
    <source>
        <dbReference type="EMBL" id="KAF4132600.1"/>
    </source>
</evidence>
<dbReference type="InterPro" id="IPR032675">
    <property type="entry name" value="LRR_dom_sf"/>
</dbReference>
<reference evidence="2" key="1">
    <citation type="submission" date="2020-03" db="EMBL/GenBank/DDBJ databases">
        <title>Hybrid Assembly of Korean Phytophthora infestans isolates.</title>
        <authorList>
            <person name="Prokchorchik M."/>
            <person name="Lee Y."/>
            <person name="Seo J."/>
            <person name="Cho J.-H."/>
            <person name="Park Y.-E."/>
            <person name="Jang D.-C."/>
            <person name="Im J.-S."/>
            <person name="Choi J.-G."/>
            <person name="Park H.-J."/>
            <person name="Lee G.-B."/>
            <person name="Lee Y.-G."/>
            <person name="Hong S.-Y."/>
            <person name="Cho K."/>
            <person name="Sohn K.H."/>
        </authorList>
    </citation>
    <scope>NUCLEOTIDE SEQUENCE</scope>
    <source>
        <strain evidence="2">KR_2_A2</strain>
    </source>
</reference>
<dbReference type="EMBL" id="JAACNO010002523">
    <property type="protein sequence ID" value="KAF4132600.1"/>
    <property type="molecule type" value="Genomic_DNA"/>
</dbReference>
<evidence type="ECO:0000313" key="3">
    <source>
        <dbReference type="Proteomes" id="UP000704712"/>
    </source>
</evidence>
<dbReference type="Proteomes" id="UP000704712">
    <property type="component" value="Unassembled WGS sequence"/>
</dbReference>
<accession>A0A8S9V6H1</accession>
<name>A0A8S9V6H1_PHYIN</name>
<dbReference type="EMBL" id="JAACNO010000355">
    <property type="protein sequence ID" value="KAF4148103.1"/>
    <property type="molecule type" value="Genomic_DNA"/>
</dbReference>
<comment type="caution">
    <text evidence="2">The sequence shown here is derived from an EMBL/GenBank/DDBJ whole genome shotgun (WGS) entry which is preliminary data.</text>
</comment>
<gene>
    <name evidence="2" type="ORF">GN958_ATG02690</name>
    <name evidence="1" type="ORF">GN958_ATG18209</name>
</gene>
<dbReference type="AlphaFoldDB" id="A0A8S9V6H1"/>
<sequence length="165" mass="19820">MSTANVTRKWRLSDPHAELPIKNHKYVKNCTELYMANKRINKIANFDAFVNLDVLWINDNQIQEHDGLNGCFRLKQIYAHNNCIRYVKRDKEVRDVFDWLKVVIERDITRMEKWLDSSRKERKEIENLKVKGKEINWDEDTLERIPALKEIQKKIDRQNDPSSNH</sequence>
<evidence type="ECO:0008006" key="4">
    <source>
        <dbReference type="Google" id="ProtNLM"/>
    </source>
</evidence>
<dbReference type="PANTHER" id="PTHR46759">
    <property type="entry name" value="LEUCINE-RICH REPEAT-CONTAINING PROTEIN 72"/>
    <property type="match status" value="1"/>
</dbReference>
<organism evidence="2 3">
    <name type="scientific">Phytophthora infestans</name>
    <name type="common">Potato late blight agent</name>
    <name type="synonym">Botrytis infestans</name>
    <dbReference type="NCBI Taxonomy" id="4787"/>
    <lineage>
        <taxon>Eukaryota</taxon>
        <taxon>Sar</taxon>
        <taxon>Stramenopiles</taxon>
        <taxon>Oomycota</taxon>
        <taxon>Peronosporomycetes</taxon>
        <taxon>Peronosporales</taxon>
        <taxon>Peronosporaceae</taxon>
        <taxon>Phytophthora</taxon>
    </lineage>
</organism>
<protein>
    <recommendedName>
        <fullName evidence="4">U2A'/phosphoprotein 32 family A C-terminal domain-containing protein</fullName>
    </recommendedName>
</protein>
<dbReference type="PANTHER" id="PTHR46759:SF1">
    <property type="entry name" value="LEUCINE-RICH REPEAT-CONTAINING PROTEIN 72"/>
    <property type="match status" value="1"/>
</dbReference>
<dbReference type="SUPFAM" id="SSF52058">
    <property type="entry name" value="L domain-like"/>
    <property type="match status" value="1"/>
</dbReference>
<evidence type="ECO:0000313" key="2">
    <source>
        <dbReference type="EMBL" id="KAF4148103.1"/>
    </source>
</evidence>
<dbReference type="InterPro" id="IPR042655">
    <property type="entry name" value="LRC72"/>
</dbReference>